<dbReference type="Gene3D" id="1.10.630.10">
    <property type="entry name" value="Cytochrome P450"/>
    <property type="match status" value="1"/>
</dbReference>
<evidence type="ECO:0000256" key="7">
    <source>
        <dbReference type="ARBA" id="ARBA00023002"/>
    </source>
</evidence>
<keyword evidence="4 12" id="KW-0812">Transmembrane</keyword>
<evidence type="ECO:0000313" key="14">
    <source>
        <dbReference type="Proteomes" id="UP000243459"/>
    </source>
</evidence>
<keyword evidence="3 11" id="KW-0349">Heme</keyword>
<dbReference type="Gramene" id="ONK81611">
    <property type="protein sequence ID" value="ONK81611"/>
    <property type="gene ID" value="A4U43_C01F31090"/>
</dbReference>
<keyword evidence="7" id="KW-0560">Oxidoreductase</keyword>
<evidence type="ECO:0000313" key="13">
    <source>
        <dbReference type="EMBL" id="ONK81611.1"/>
    </source>
</evidence>
<dbReference type="Proteomes" id="UP000243459">
    <property type="component" value="Chromosome 1"/>
</dbReference>
<reference evidence="14" key="1">
    <citation type="journal article" date="2017" name="Nat. Commun.">
        <title>The asparagus genome sheds light on the origin and evolution of a young Y chromosome.</title>
        <authorList>
            <person name="Harkess A."/>
            <person name="Zhou J."/>
            <person name="Xu C."/>
            <person name="Bowers J.E."/>
            <person name="Van der Hulst R."/>
            <person name="Ayyampalayam S."/>
            <person name="Mercati F."/>
            <person name="Riccardi P."/>
            <person name="McKain M.R."/>
            <person name="Kakrana A."/>
            <person name="Tang H."/>
            <person name="Ray J."/>
            <person name="Groenendijk J."/>
            <person name="Arikit S."/>
            <person name="Mathioni S.M."/>
            <person name="Nakano M."/>
            <person name="Shan H."/>
            <person name="Telgmann-Rauber A."/>
            <person name="Kanno A."/>
            <person name="Yue Z."/>
            <person name="Chen H."/>
            <person name="Li W."/>
            <person name="Chen Y."/>
            <person name="Xu X."/>
            <person name="Zhang Y."/>
            <person name="Luo S."/>
            <person name="Chen H."/>
            <person name="Gao J."/>
            <person name="Mao Z."/>
            <person name="Pires J.C."/>
            <person name="Luo M."/>
            <person name="Kudrna D."/>
            <person name="Wing R.A."/>
            <person name="Meyers B.C."/>
            <person name="Yi K."/>
            <person name="Kong H."/>
            <person name="Lavrijsen P."/>
            <person name="Sunseri F."/>
            <person name="Falavigna A."/>
            <person name="Ye Y."/>
            <person name="Leebens-Mack J.H."/>
            <person name="Chen G."/>
        </authorList>
    </citation>
    <scope>NUCLEOTIDE SEQUENCE [LARGE SCALE GENOMIC DNA]</scope>
    <source>
        <strain evidence="14">cv. DH0086</strain>
    </source>
</reference>
<keyword evidence="14" id="KW-1185">Reference proteome</keyword>
<dbReference type="GO" id="GO:0020037">
    <property type="term" value="F:heme binding"/>
    <property type="evidence" value="ECO:0007669"/>
    <property type="project" value="InterPro"/>
</dbReference>
<evidence type="ECO:0000256" key="12">
    <source>
        <dbReference type="SAM" id="Phobius"/>
    </source>
</evidence>
<dbReference type="GO" id="GO:0008202">
    <property type="term" value="P:steroid metabolic process"/>
    <property type="evidence" value="ECO:0007669"/>
    <property type="project" value="UniProtKB-ARBA"/>
</dbReference>
<evidence type="ECO:0000256" key="10">
    <source>
        <dbReference type="ARBA" id="ARBA00023136"/>
    </source>
</evidence>
<comment type="similarity">
    <text evidence="2">Belongs to the cytochrome P450 family.</text>
</comment>
<comment type="cofactor">
    <cofactor evidence="11">
        <name>heme</name>
        <dbReference type="ChEBI" id="CHEBI:30413"/>
    </cofactor>
</comment>
<dbReference type="EMBL" id="CM007381">
    <property type="protein sequence ID" value="ONK81611.1"/>
    <property type="molecule type" value="Genomic_DNA"/>
</dbReference>
<dbReference type="FunFam" id="1.10.630.10:FF:000029">
    <property type="entry name" value="Cytochrome P450 734A1"/>
    <property type="match status" value="1"/>
</dbReference>
<evidence type="ECO:0000256" key="8">
    <source>
        <dbReference type="ARBA" id="ARBA00023004"/>
    </source>
</evidence>
<evidence type="ECO:0000256" key="3">
    <source>
        <dbReference type="ARBA" id="ARBA00022617"/>
    </source>
</evidence>
<accession>A0A5P1FX55</accession>
<sequence length="516" mass="59444">METLLPLPLLLFSSFSALFLYISVKAYYSLWWKPKRLEKHLRQQGIKGNPYKVLYGDTKEELERFKEAWSRPMDELNHQILPRVVPFTHQMVQKYGKMCNIWVGPTPWVLIWDTEMVKEVFSDKSGCIKKPPANPLIKILAQGVDSLEGEEWAKRRKTITLAFHLEKLKRMVPAFVTSCTSLIKRWDDLVSAQGSSEVDVWPEFQILTKDAISRTAFGSTYEEGKRLFQLQKEQAELAMQAAQVPYVPGYRFIPTATNRRRMWIDKEIKTMLRRMIDEKLKSVETEGSDSNDLLGLLLRFTSGNDKKHAIRIEDVIEECKLFYFAGQETTSTLLTWTLLLLSMHPVWQQRAREEVQRTCGKNTPDMESLNQLKAVSMILHEVLRLYPPVTFLLRQTYKKTKLGEFYFPPGVVLALPIILIHHDTEIWGDDAEEFNPERFSQGISKACQGGQNAFYPFGWGPISCLGQSFAMIEAKMALATILQHFSFELSPSYAHAPYNAVTLQPQHGAHIILHRL</sequence>
<dbReference type="PANTHER" id="PTHR24282">
    <property type="entry name" value="CYTOCHROME P450 FAMILY MEMBER"/>
    <property type="match status" value="1"/>
</dbReference>
<dbReference type="GO" id="GO:0005506">
    <property type="term" value="F:iron ion binding"/>
    <property type="evidence" value="ECO:0007669"/>
    <property type="project" value="InterPro"/>
</dbReference>
<dbReference type="PANTHER" id="PTHR24282:SF148">
    <property type="entry name" value="CYTOCHROME P450 72A15-LIKE"/>
    <property type="match status" value="1"/>
</dbReference>
<dbReference type="InterPro" id="IPR050665">
    <property type="entry name" value="Cytochrome_P450_Monooxygen"/>
</dbReference>
<dbReference type="GO" id="GO:0016705">
    <property type="term" value="F:oxidoreductase activity, acting on paired donors, with incorporation or reduction of molecular oxygen"/>
    <property type="evidence" value="ECO:0007669"/>
    <property type="project" value="InterPro"/>
</dbReference>
<dbReference type="PRINTS" id="PR00463">
    <property type="entry name" value="EP450I"/>
</dbReference>
<dbReference type="Pfam" id="PF00067">
    <property type="entry name" value="p450"/>
    <property type="match status" value="1"/>
</dbReference>
<evidence type="ECO:0000256" key="6">
    <source>
        <dbReference type="ARBA" id="ARBA00022989"/>
    </source>
</evidence>
<dbReference type="GO" id="GO:0004497">
    <property type="term" value="F:monooxygenase activity"/>
    <property type="evidence" value="ECO:0007669"/>
    <property type="project" value="UniProtKB-KW"/>
</dbReference>
<gene>
    <name evidence="13" type="ORF">A4U43_C01F31090</name>
</gene>
<evidence type="ECO:0000256" key="5">
    <source>
        <dbReference type="ARBA" id="ARBA00022723"/>
    </source>
</evidence>
<organism evidence="13 14">
    <name type="scientific">Asparagus officinalis</name>
    <name type="common">Garden asparagus</name>
    <dbReference type="NCBI Taxonomy" id="4686"/>
    <lineage>
        <taxon>Eukaryota</taxon>
        <taxon>Viridiplantae</taxon>
        <taxon>Streptophyta</taxon>
        <taxon>Embryophyta</taxon>
        <taxon>Tracheophyta</taxon>
        <taxon>Spermatophyta</taxon>
        <taxon>Magnoliopsida</taxon>
        <taxon>Liliopsida</taxon>
        <taxon>Asparagales</taxon>
        <taxon>Asparagaceae</taxon>
        <taxon>Asparagoideae</taxon>
        <taxon>Asparagus</taxon>
    </lineage>
</organism>
<feature type="transmembrane region" description="Helical" evidence="12">
    <location>
        <begin position="6"/>
        <end position="28"/>
    </location>
</feature>
<dbReference type="OMA" id="WAINRAH"/>
<dbReference type="InterPro" id="IPR001128">
    <property type="entry name" value="Cyt_P450"/>
</dbReference>
<name>A0A5P1FX55_ASPOF</name>
<evidence type="ECO:0000256" key="2">
    <source>
        <dbReference type="ARBA" id="ARBA00010617"/>
    </source>
</evidence>
<keyword evidence="5 11" id="KW-0479">Metal-binding</keyword>
<evidence type="ECO:0000256" key="11">
    <source>
        <dbReference type="PIRSR" id="PIRSR602401-1"/>
    </source>
</evidence>
<dbReference type="InterPro" id="IPR002401">
    <property type="entry name" value="Cyt_P450_E_grp-I"/>
</dbReference>
<evidence type="ECO:0000256" key="1">
    <source>
        <dbReference type="ARBA" id="ARBA00004167"/>
    </source>
</evidence>
<dbReference type="OrthoDB" id="765249at2759"/>
<evidence type="ECO:0000256" key="4">
    <source>
        <dbReference type="ARBA" id="ARBA00022692"/>
    </source>
</evidence>
<dbReference type="InterPro" id="IPR036396">
    <property type="entry name" value="Cyt_P450_sf"/>
</dbReference>
<dbReference type="SUPFAM" id="SSF48264">
    <property type="entry name" value="Cytochrome P450"/>
    <property type="match status" value="1"/>
</dbReference>
<evidence type="ECO:0000256" key="9">
    <source>
        <dbReference type="ARBA" id="ARBA00023033"/>
    </source>
</evidence>
<evidence type="ECO:0008006" key="15">
    <source>
        <dbReference type="Google" id="ProtNLM"/>
    </source>
</evidence>
<keyword evidence="10 12" id="KW-0472">Membrane</keyword>
<dbReference type="AlphaFoldDB" id="A0A5P1FX55"/>
<keyword evidence="8 11" id="KW-0408">Iron</keyword>
<dbReference type="GO" id="GO:0016020">
    <property type="term" value="C:membrane"/>
    <property type="evidence" value="ECO:0007669"/>
    <property type="project" value="UniProtKB-SubCell"/>
</dbReference>
<dbReference type="PRINTS" id="PR00385">
    <property type="entry name" value="P450"/>
</dbReference>
<protein>
    <recommendedName>
        <fullName evidence="15">Cytochrome P450</fullName>
    </recommendedName>
</protein>
<proteinExistence type="inferred from homology"/>
<keyword evidence="9" id="KW-0503">Monooxygenase</keyword>
<keyword evidence="6 12" id="KW-1133">Transmembrane helix</keyword>
<feature type="binding site" description="axial binding residue" evidence="11">
    <location>
        <position position="464"/>
    </location>
    <ligand>
        <name>heme</name>
        <dbReference type="ChEBI" id="CHEBI:30413"/>
    </ligand>
    <ligandPart>
        <name>Fe</name>
        <dbReference type="ChEBI" id="CHEBI:18248"/>
    </ligandPart>
</feature>
<comment type="subcellular location">
    <subcellularLocation>
        <location evidence="1">Membrane</location>
        <topology evidence="1">Single-pass membrane protein</topology>
    </subcellularLocation>
</comment>